<gene>
    <name evidence="1" type="ORF">O1611_g1087</name>
</gene>
<evidence type="ECO:0000313" key="2">
    <source>
        <dbReference type="Proteomes" id="UP001153332"/>
    </source>
</evidence>
<dbReference type="EMBL" id="JAPUUL010000115">
    <property type="protein sequence ID" value="KAJ8132538.1"/>
    <property type="molecule type" value="Genomic_DNA"/>
</dbReference>
<comment type="caution">
    <text evidence="1">The sequence shown here is derived from an EMBL/GenBank/DDBJ whole genome shotgun (WGS) entry which is preliminary data.</text>
</comment>
<name>A0ACC2JZ41_9PEZI</name>
<keyword evidence="2" id="KW-1185">Reference proteome</keyword>
<protein>
    <submittedName>
        <fullName evidence="1">Uncharacterized protein</fullName>
    </submittedName>
</protein>
<organism evidence="1 2">
    <name type="scientific">Lasiodiplodia mahajangana</name>
    <dbReference type="NCBI Taxonomy" id="1108764"/>
    <lineage>
        <taxon>Eukaryota</taxon>
        <taxon>Fungi</taxon>
        <taxon>Dikarya</taxon>
        <taxon>Ascomycota</taxon>
        <taxon>Pezizomycotina</taxon>
        <taxon>Dothideomycetes</taxon>
        <taxon>Dothideomycetes incertae sedis</taxon>
        <taxon>Botryosphaeriales</taxon>
        <taxon>Botryosphaeriaceae</taxon>
        <taxon>Lasiodiplodia</taxon>
    </lineage>
</organism>
<reference evidence="1" key="1">
    <citation type="submission" date="2022-12" db="EMBL/GenBank/DDBJ databases">
        <title>Genome Sequence of Lasiodiplodia mahajangana.</title>
        <authorList>
            <person name="Buettner E."/>
        </authorList>
    </citation>
    <scope>NUCLEOTIDE SEQUENCE</scope>
    <source>
        <strain evidence="1">VT137</strain>
    </source>
</reference>
<proteinExistence type="predicted"/>
<accession>A0ACC2JZ41</accession>
<sequence>MAEKKRIVIVGAGVSGLTSALVLASHPGYKITIVAEDFPGDTSPLYASPSAGANYLPVSTEGSTEHQYEKDTYYYFQDLVTNTPESGVSFEEARLWNRVQDIQNDAKDWATELTSGKPWFADLVPNFRALTAEELPAKIDSGTTFKTFCINVPVYLQYLYNKVLDAGVTAKKASLQHISNAANHHVDGLKADVVLNCTGIRAAKIDGVLDCQVYPARGQICLVRNTSSFLTTTSGTDDGDSDVFYVQPRPDGLTVIGGCYQKGNWDSQVDAELAQRMMRRAVELCPELTRGRGPEFLEVVGHIVGLRPARKGGIRVDKELIKGVWVVHNYGHGGYGYQSSYGCAKAVEELVKDILGS</sequence>
<dbReference type="Proteomes" id="UP001153332">
    <property type="component" value="Unassembled WGS sequence"/>
</dbReference>
<evidence type="ECO:0000313" key="1">
    <source>
        <dbReference type="EMBL" id="KAJ8132538.1"/>
    </source>
</evidence>